<dbReference type="EMBL" id="SLVV01000006">
    <property type="protein sequence ID" value="TCN25131.1"/>
    <property type="molecule type" value="Genomic_DNA"/>
</dbReference>
<gene>
    <name evidence="12" type="ORF">EV146_106335</name>
</gene>
<dbReference type="InterPro" id="IPR018998">
    <property type="entry name" value="EndoU_C"/>
</dbReference>
<dbReference type="AlphaFoldDB" id="A0A4R2BDY3"/>
<evidence type="ECO:0000256" key="2">
    <source>
        <dbReference type="ARBA" id="ARBA00010168"/>
    </source>
</evidence>
<evidence type="ECO:0000256" key="10">
    <source>
        <dbReference type="ARBA" id="ARBA00023239"/>
    </source>
</evidence>
<reference evidence="12 13" key="1">
    <citation type="journal article" date="2015" name="Stand. Genomic Sci.">
        <title>Genomic Encyclopedia of Bacterial and Archaeal Type Strains, Phase III: the genomes of soil and plant-associated and newly described type strains.</title>
        <authorList>
            <person name="Whitman W.B."/>
            <person name="Woyke T."/>
            <person name="Klenk H.P."/>
            <person name="Zhou Y."/>
            <person name="Lilburn T.G."/>
            <person name="Beck B.J."/>
            <person name="De Vos P."/>
            <person name="Vandamme P."/>
            <person name="Eisen J.A."/>
            <person name="Garrity G."/>
            <person name="Hugenholtz P."/>
            <person name="Kyrpides N.C."/>
        </authorList>
    </citation>
    <scope>NUCLEOTIDE SEQUENCE [LARGE SCALE GENOMIC DNA]</scope>
    <source>
        <strain evidence="12 13">CV53</strain>
    </source>
</reference>
<keyword evidence="6" id="KW-0255">Endonuclease</keyword>
<evidence type="ECO:0000256" key="8">
    <source>
        <dbReference type="ARBA" id="ARBA00022884"/>
    </source>
</evidence>
<evidence type="ECO:0000256" key="1">
    <source>
        <dbReference type="ARBA" id="ARBA00001936"/>
    </source>
</evidence>
<dbReference type="PANTHER" id="PTHR12439:SF11">
    <property type="entry name" value="URIDYLATE-SPECIFIC ENDORIBONUCLEASE"/>
    <property type="match status" value="1"/>
</dbReference>
<dbReference type="PROSITE" id="PS51959">
    <property type="entry name" value="ENDOU"/>
    <property type="match status" value="1"/>
</dbReference>
<dbReference type="CDD" id="cd21159">
    <property type="entry name" value="XendoU"/>
    <property type="match status" value="1"/>
</dbReference>
<keyword evidence="13" id="KW-1185">Reference proteome</keyword>
<evidence type="ECO:0000313" key="12">
    <source>
        <dbReference type="EMBL" id="TCN25131.1"/>
    </source>
</evidence>
<keyword evidence="8" id="KW-0694">RNA-binding</keyword>
<evidence type="ECO:0000256" key="9">
    <source>
        <dbReference type="ARBA" id="ARBA00023211"/>
    </source>
</evidence>
<keyword evidence="4" id="KW-0540">Nuclease</keyword>
<evidence type="ECO:0000256" key="7">
    <source>
        <dbReference type="ARBA" id="ARBA00022801"/>
    </source>
</evidence>
<dbReference type="SUPFAM" id="SSF142877">
    <property type="entry name" value="EndoU-like"/>
    <property type="match status" value="1"/>
</dbReference>
<dbReference type="GO" id="GO:0004521">
    <property type="term" value="F:RNA endonuclease activity"/>
    <property type="evidence" value="ECO:0007669"/>
    <property type="project" value="InterPro"/>
</dbReference>
<comment type="subunit">
    <text evidence="3">Monomer.</text>
</comment>
<name>A0A4R2BDY3_9BACI</name>
<dbReference type="Pfam" id="PF09412">
    <property type="entry name" value="XendoU"/>
    <property type="match status" value="1"/>
</dbReference>
<comment type="similarity">
    <text evidence="2">Belongs to the ENDOU family.</text>
</comment>
<protein>
    <submittedName>
        <fullName evidence="12">Poly(U)-specific endoribonuclease</fullName>
    </submittedName>
</protein>
<dbReference type="GO" id="GO:0016787">
    <property type="term" value="F:hydrolase activity"/>
    <property type="evidence" value="ECO:0007669"/>
    <property type="project" value="UniProtKB-KW"/>
</dbReference>
<comment type="caution">
    <text evidence="12">The sequence shown here is derived from an EMBL/GenBank/DDBJ whole genome shotgun (WGS) entry which is preliminary data.</text>
</comment>
<keyword evidence="7" id="KW-0378">Hydrolase</keyword>
<accession>A0A4R2BDY3</accession>
<evidence type="ECO:0000256" key="5">
    <source>
        <dbReference type="ARBA" id="ARBA00022723"/>
    </source>
</evidence>
<dbReference type="GO" id="GO:0046872">
    <property type="term" value="F:metal ion binding"/>
    <property type="evidence" value="ECO:0007669"/>
    <property type="project" value="UniProtKB-KW"/>
</dbReference>
<dbReference type="PANTHER" id="PTHR12439">
    <property type="entry name" value="PLACENTAL PROTEIN 11-RELATED"/>
    <property type="match status" value="1"/>
</dbReference>
<comment type="cofactor">
    <cofactor evidence="1">
        <name>Mn(2+)</name>
        <dbReference type="ChEBI" id="CHEBI:29035"/>
    </cofactor>
</comment>
<dbReference type="GO" id="GO:0016829">
    <property type="term" value="F:lyase activity"/>
    <property type="evidence" value="ECO:0007669"/>
    <property type="project" value="UniProtKB-KW"/>
</dbReference>
<feature type="domain" description="EndoU" evidence="11">
    <location>
        <begin position="1"/>
        <end position="282"/>
    </location>
</feature>
<evidence type="ECO:0000256" key="3">
    <source>
        <dbReference type="ARBA" id="ARBA00011245"/>
    </source>
</evidence>
<dbReference type="Proteomes" id="UP000295689">
    <property type="component" value="Unassembled WGS sequence"/>
</dbReference>
<dbReference type="InterPro" id="IPR037227">
    <property type="entry name" value="EndoU-like"/>
</dbReference>
<dbReference type="RefSeq" id="WP_132006624.1">
    <property type="nucleotide sequence ID" value="NZ_JABUHM010000004.1"/>
</dbReference>
<organism evidence="12 13">
    <name type="scientific">Mesobacillus foraminis</name>
    <dbReference type="NCBI Taxonomy" id="279826"/>
    <lineage>
        <taxon>Bacteria</taxon>
        <taxon>Bacillati</taxon>
        <taxon>Bacillota</taxon>
        <taxon>Bacilli</taxon>
        <taxon>Bacillales</taxon>
        <taxon>Bacillaceae</taxon>
        <taxon>Mesobacillus</taxon>
    </lineage>
</organism>
<sequence length="285" mass="33725">MDIYQRIWDADMMGNGIRPITAKENRNLSEGFVVVDLESCGPEHSLFKEVHIPDHKRGSYQLVEKLFDNYALDQTRKERSNRSESREVQEFLLTAMETPPLRVAKEYMEKTSGVQIGDQEWYTYLHDRWFRQFNWDSGKDLSGFEHVFIGEQNRKRLVGHHFWYKYYLEDNPDLNKLHQDQIELDCLNLEIQKRTAPYVLTMGYHLKAFDYEKRRFIDISKKRCGFFVGMSAEGLLALGTVRAMLNEEAVEYFTLNGVKYQLELFMSPDNKCIRTFYTMSENLDS</sequence>
<keyword evidence="10" id="KW-0456">Lyase</keyword>
<evidence type="ECO:0000259" key="11">
    <source>
        <dbReference type="PROSITE" id="PS51959"/>
    </source>
</evidence>
<evidence type="ECO:0000313" key="13">
    <source>
        <dbReference type="Proteomes" id="UP000295689"/>
    </source>
</evidence>
<keyword evidence="9" id="KW-0464">Manganese</keyword>
<dbReference type="InterPro" id="IPR039787">
    <property type="entry name" value="ENDOU"/>
</dbReference>
<evidence type="ECO:0000256" key="4">
    <source>
        <dbReference type="ARBA" id="ARBA00022722"/>
    </source>
</evidence>
<dbReference type="GO" id="GO:0003723">
    <property type="term" value="F:RNA binding"/>
    <property type="evidence" value="ECO:0007669"/>
    <property type="project" value="UniProtKB-KW"/>
</dbReference>
<proteinExistence type="inferred from homology"/>
<keyword evidence="5" id="KW-0479">Metal-binding</keyword>
<evidence type="ECO:0000256" key="6">
    <source>
        <dbReference type="ARBA" id="ARBA00022759"/>
    </source>
</evidence>